<evidence type="ECO:0000313" key="18">
    <source>
        <dbReference type="Proteomes" id="UP001153076"/>
    </source>
</evidence>
<dbReference type="OrthoDB" id="278338at2759"/>
<protein>
    <recommendedName>
        <fullName evidence="16">Calcium uniporter protein C-terminal domain-containing protein</fullName>
    </recommendedName>
</protein>
<evidence type="ECO:0000256" key="6">
    <source>
        <dbReference type="ARBA" id="ARBA00022692"/>
    </source>
</evidence>
<dbReference type="AlphaFoldDB" id="A0A9Q1KPZ4"/>
<evidence type="ECO:0000256" key="5">
    <source>
        <dbReference type="ARBA" id="ARBA00022673"/>
    </source>
</evidence>
<evidence type="ECO:0000256" key="13">
    <source>
        <dbReference type="ARBA" id="ARBA00023303"/>
    </source>
</evidence>
<evidence type="ECO:0000256" key="10">
    <source>
        <dbReference type="ARBA" id="ARBA00023065"/>
    </source>
</evidence>
<dbReference type="EMBL" id="JAKOGI010000037">
    <property type="protein sequence ID" value="KAJ8447559.1"/>
    <property type="molecule type" value="Genomic_DNA"/>
</dbReference>
<keyword evidence="10" id="KW-0406">Ion transport</keyword>
<keyword evidence="13" id="KW-0407">Ion channel</keyword>
<accession>A0A9Q1KPZ4</accession>
<comment type="caution">
    <text evidence="17">The sequence shown here is derived from an EMBL/GenBank/DDBJ whole genome shotgun (WGS) entry which is preliminary data.</text>
</comment>
<comment type="similarity">
    <text evidence="2">Belongs to the MCU (TC 1.A.77) family.</text>
</comment>
<keyword evidence="4" id="KW-0109">Calcium transport</keyword>
<evidence type="ECO:0000256" key="11">
    <source>
        <dbReference type="ARBA" id="ARBA00023128"/>
    </source>
</evidence>
<evidence type="ECO:0000256" key="7">
    <source>
        <dbReference type="ARBA" id="ARBA00022792"/>
    </source>
</evidence>
<evidence type="ECO:0000256" key="3">
    <source>
        <dbReference type="ARBA" id="ARBA00022448"/>
    </source>
</evidence>
<keyword evidence="5" id="KW-0107">Calcium channel</keyword>
<proteinExistence type="inferred from homology"/>
<evidence type="ECO:0000256" key="2">
    <source>
        <dbReference type="ARBA" id="ARBA00005653"/>
    </source>
</evidence>
<feature type="transmembrane region" description="Helical" evidence="15">
    <location>
        <begin position="171"/>
        <end position="191"/>
    </location>
</feature>
<evidence type="ECO:0000256" key="15">
    <source>
        <dbReference type="SAM" id="Phobius"/>
    </source>
</evidence>
<dbReference type="InterPro" id="IPR039055">
    <property type="entry name" value="MCU_fam"/>
</dbReference>
<organism evidence="17 18">
    <name type="scientific">Carnegiea gigantea</name>
    <dbReference type="NCBI Taxonomy" id="171969"/>
    <lineage>
        <taxon>Eukaryota</taxon>
        <taxon>Viridiplantae</taxon>
        <taxon>Streptophyta</taxon>
        <taxon>Embryophyta</taxon>
        <taxon>Tracheophyta</taxon>
        <taxon>Spermatophyta</taxon>
        <taxon>Magnoliopsida</taxon>
        <taxon>eudicotyledons</taxon>
        <taxon>Gunneridae</taxon>
        <taxon>Pentapetalae</taxon>
        <taxon>Caryophyllales</taxon>
        <taxon>Cactineae</taxon>
        <taxon>Cactaceae</taxon>
        <taxon>Cactoideae</taxon>
        <taxon>Echinocereeae</taxon>
        <taxon>Carnegiea</taxon>
    </lineage>
</organism>
<feature type="transmembrane region" description="Helical" evidence="15">
    <location>
        <begin position="203"/>
        <end position="222"/>
    </location>
</feature>
<dbReference type="GO" id="GO:0015292">
    <property type="term" value="F:uniporter activity"/>
    <property type="evidence" value="ECO:0007669"/>
    <property type="project" value="TreeGrafter"/>
</dbReference>
<dbReference type="InterPro" id="IPR006769">
    <property type="entry name" value="MCU_C"/>
</dbReference>
<evidence type="ECO:0000256" key="1">
    <source>
        <dbReference type="ARBA" id="ARBA00004448"/>
    </source>
</evidence>
<dbReference type="Pfam" id="PF04678">
    <property type="entry name" value="MCU"/>
    <property type="match status" value="1"/>
</dbReference>
<keyword evidence="18" id="KW-1185">Reference proteome</keyword>
<keyword evidence="9 15" id="KW-1133">Transmembrane helix</keyword>
<comment type="subcellular location">
    <subcellularLocation>
        <location evidence="1">Mitochondrion inner membrane</location>
        <topology evidence="1">Multi-pass membrane protein</topology>
    </subcellularLocation>
</comment>
<keyword evidence="12 15" id="KW-0472">Membrane</keyword>
<dbReference type="Proteomes" id="UP001153076">
    <property type="component" value="Unassembled WGS sequence"/>
</dbReference>
<evidence type="ECO:0000256" key="4">
    <source>
        <dbReference type="ARBA" id="ARBA00022568"/>
    </source>
</evidence>
<sequence>MSPANRRNLNLSPMFPLLATRWLSSAAGDNKEKKRVVARAVGVRGGGDGEVSVGEVKKLMRLVNVEALKTKLGGEGKEVIGYSELLQACESMGVAKSIDDAAAFAKVLDEAGVVLLFRDKVYLHPDKVVDLVRRSVPLALTPEDDPRREELKRLQEQKEIIDKRAHKQVRAMLWGGLGLGLAQIGLFFRLTFWDFSWDVMEPIAFFTTSTGIIIGYAFFMFTSKDLSYVDLMQILFLSRQRKLFKKYNFDVNKFKELTDRCKLPLEKKKGDGSLAL</sequence>
<comment type="catalytic activity">
    <reaction evidence="14">
        <text>Ca(2+)(in) = Ca(2+)(out)</text>
        <dbReference type="Rhea" id="RHEA:29671"/>
        <dbReference type="ChEBI" id="CHEBI:29108"/>
    </reaction>
</comment>
<gene>
    <name evidence="17" type="ORF">Cgig2_031172</name>
</gene>
<dbReference type="GO" id="GO:0051560">
    <property type="term" value="P:mitochondrial calcium ion homeostasis"/>
    <property type="evidence" value="ECO:0007669"/>
    <property type="project" value="InterPro"/>
</dbReference>
<feature type="domain" description="Calcium uniporter protein C-terminal" evidence="16">
    <location>
        <begin position="99"/>
        <end position="257"/>
    </location>
</feature>
<reference evidence="17" key="1">
    <citation type="submission" date="2022-04" db="EMBL/GenBank/DDBJ databases">
        <title>Carnegiea gigantea Genome sequencing and assembly v2.</title>
        <authorList>
            <person name="Copetti D."/>
            <person name="Sanderson M.J."/>
            <person name="Burquez A."/>
            <person name="Wojciechowski M.F."/>
        </authorList>
    </citation>
    <scope>NUCLEOTIDE SEQUENCE</scope>
    <source>
        <strain evidence="17">SGP5-SGP5p</strain>
        <tissue evidence="17">Aerial part</tissue>
    </source>
</reference>
<dbReference type="GO" id="GO:1990246">
    <property type="term" value="C:uniplex complex"/>
    <property type="evidence" value="ECO:0007669"/>
    <property type="project" value="TreeGrafter"/>
</dbReference>
<keyword evidence="8" id="KW-0106">Calcium</keyword>
<keyword evidence="6 15" id="KW-0812">Transmembrane</keyword>
<evidence type="ECO:0000256" key="9">
    <source>
        <dbReference type="ARBA" id="ARBA00022989"/>
    </source>
</evidence>
<evidence type="ECO:0000256" key="14">
    <source>
        <dbReference type="ARBA" id="ARBA00036634"/>
    </source>
</evidence>
<keyword evidence="7" id="KW-0999">Mitochondrion inner membrane</keyword>
<dbReference type="GO" id="GO:0005262">
    <property type="term" value="F:calcium channel activity"/>
    <property type="evidence" value="ECO:0007669"/>
    <property type="project" value="UniProtKB-KW"/>
</dbReference>
<dbReference type="PANTHER" id="PTHR13462:SF10">
    <property type="entry name" value="CALCIUM UNIPORTER PROTEIN, MITOCHONDRIAL"/>
    <property type="match status" value="1"/>
</dbReference>
<evidence type="ECO:0000256" key="8">
    <source>
        <dbReference type="ARBA" id="ARBA00022837"/>
    </source>
</evidence>
<evidence type="ECO:0000256" key="12">
    <source>
        <dbReference type="ARBA" id="ARBA00023136"/>
    </source>
</evidence>
<evidence type="ECO:0000313" key="17">
    <source>
        <dbReference type="EMBL" id="KAJ8447559.1"/>
    </source>
</evidence>
<dbReference type="PANTHER" id="PTHR13462">
    <property type="entry name" value="CALCIUM UNIPORTER PROTEIN, MITOCHONDRIAL"/>
    <property type="match status" value="1"/>
</dbReference>
<name>A0A9Q1KPZ4_9CARY</name>
<dbReference type="GO" id="GO:0036444">
    <property type="term" value="P:calcium import into the mitochondrion"/>
    <property type="evidence" value="ECO:0007669"/>
    <property type="project" value="UniProtKB-ARBA"/>
</dbReference>
<keyword evidence="3" id="KW-0813">Transport</keyword>
<keyword evidence="11" id="KW-0496">Mitochondrion</keyword>
<evidence type="ECO:0000259" key="16">
    <source>
        <dbReference type="Pfam" id="PF04678"/>
    </source>
</evidence>